<dbReference type="GO" id="GO:0015288">
    <property type="term" value="F:porin activity"/>
    <property type="evidence" value="ECO:0007669"/>
    <property type="project" value="UniProtKB-KW"/>
</dbReference>
<evidence type="ECO:0000256" key="7">
    <source>
        <dbReference type="ARBA" id="ARBA00023065"/>
    </source>
</evidence>
<dbReference type="PANTHER" id="PTHR34501">
    <property type="entry name" value="PROTEIN YDDL-RELATED"/>
    <property type="match status" value="1"/>
</dbReference>
<comment type="caution">
    <text evidence="13">The sequence shown here is derived from an EMBL/GenBank/DDBJ whole genome shotgun (WGS) entry which is preliminary data.</text>
</comment>
<evidence type="ECO:0000259" key="12">
    <source>
        <dbReference type="Pfam" id="PF13609"/>
    </source>
</evidence>
<dbReference type="SUPFAM" id="SSF56935">
    <property type="entry name" value="Porins"/>
    <property type="match status" value="1"/>
</dbReference>
<keyword evidence="10" id="KW-0998">Cell outer membrane</keyword>
<evidence type="ECO:0000256" key="11">
    <source>
        <dbReference type="SAM" id="SignalP"/>
    </source>
</evidence>
<feature type="chain" id="PRO_5037755610" evidence="11">
    <location>
        <begin position="21"/>
        <end position="350"/>
    </location>
</feature>
<evidence type="ECO:0000256" key="5">
    <source>
        <dbReference type="ARBA" id="ARBA00022692"/>
    </source>
</evidence>
<keyword evidence="14" id="KW-1185">Reference proteome</keyword>
<evidence type="ECO:0000256" key="10">
    <source>
        <dbReference type="ARBA" id="ARBA00023237"/>
    </source>
</evidence>
<keyword evidence="7" id="KW-0406">Ion transport</keyword>
<evidence type="ECO:0000256" key="8">
    <source>
        <dbReference type="ARBA" id="ARBA00023114"/>
    </source>
</evidence>
<evidence type="ECO:0000256" key="4">
    <source>
        <dbReference type="ARBA" id="ARBA00022452"/>
    </source>
</evidence>
<evidence type="ECO:0000313" key="13">
    <source>
        <dbReference type="EMBL" id="GGC69954.1"/>
    </source>
</evidence>
<dbReference type="Gene3D" id="2.40.160.10">
    <property type="entry name" value="Porin"/>
    <property type="match status" value="1"/>
</dbReference>
<dbReference type="EMBL" id="BMED01000001">
    <property type="protein sequence ID" value="GGC69954.1"/>
    <property type="molecule type" value="Genomic_DNA"/>
</dbReference>
<comment type="subcellular location">
    <subcellularLocation>
        <location evidence="1">Cell outer membrane</location>
        <topology evidence="1">Multi-pass membrane protein</topology>
    </subcellularLocation>
</comment>
<dbReference type="InterPro" id="IPR002299">
    <property type="entry name" value="Porin_Neis"/>
</dbReference>
<dbReference type="CDD" id="cd00342">
    <property type="entry name" value="gram_neg_porins"/>
    <property type="match status" value="1"/>
</dbReference>
<dbReference type="GO" id="GO:0009279">
    <property type="term" value="C:cell outer membrane"/>
    <property type="evidence" value="ECO:0007669"/>
    <property type="project" value="UniProtKB-SubCell"/>
</dbReference>
<evidence type="ECO:0000256" key="2">
    <source>
        <dbReference type="ARBA" id="ARBA00011233"/>
    </source>
</evidence>
<evidence type="ECO:0000256" key="6">
    <source>
        <dbReference type="ARBA" id="ARBA00022729"/>
    </source>
</evidence>
<dbReference type="Proteomes" id="UP000637423">
    <property type="component" value="Unassembled WGS sequence"/>
</dbReference>
<comment type="subunit">
    <text evidence="2">Homotrimer.</text>
</comment>
<reference evidence="13" key="2">
    <citation type="submission" date="2020-09" db="EMBL/GenBank/DDBJ databases">
        <authorList>
            <person name="Sun Q."/>
            <person name="Zhou Y."/>
        </authorList>
    </citation>
    <scope>NUCLEOTIDE SEQUENCE</scope>
    <source>
        <strain evidence="13">CGMCC 1.10998</strain>
    </source>
</reference>
<dbReference type="AlphaFoldDB" id="A0A916UF27"/>
<keyword evidence="8" id="KW-0626">Porin</keyword>
<keyword evidence="3" id="KW-0813">Transport</keyword>
<accession>A0A916UF27</accession>
<gene>
    <name evidence="13" type="ORF">GCM10011396_16230</name>
</gene>
<dbReference type="InterPro" id="IPR033900">
    <property type="entry name" value="Gram_neg_porin_domain"/>
</dbReference>
<keyword evidence="4" id="KW-1134">Transmembrane beta strand</keyword>
<organism evidence="13 14">
    <name type="scientific">Undibacterium terreum</name>
    <dbReference type="NCBI Taxonomy" id="1224302"/>
    <lineage>
        <taxon>Bacteria</taxon>
        <taxon>Pseudomonadati</taxon>
        <taxon>Pseudomonadota</taxon>
        <taxon>Betaproteobacteria</taxon>
        <taxon>Burkholderiales</taxon>
        <taxon>Oxalobacteraceae</taxon>
        <taxon>Undibacterium</taxon>
    </lineage>
</organism>
<keyword evidence="9" id="KW-0472">Membrane</keyword>
<name>A0A916UF27_9BURK</name>
<feature type="domain" description="Porin" evidence="12">
    <location>
        <begin position="7"/>
        <end position="322"/>
    </location>
</feature>
<reference evidence="13" key="1">
    <citation type="journal article" date="2014" name="Int. J. Syst. Evol. Microbiol.">
        <title>Complete genome sequence of Corynebacterium casei LMG S-19264T (=DSM 44701T), isolated from a smear-ripened cheese.</title>
        <authorList>
            <consortium name="US DOE Joint Genome Institute (JGI-PGF)"/>
            <person name="Walter F."/>
            <person name="Albersmeier A."/>
            <person name="Kalinowski J."/>
            <person name="Ruckert C."/>
        </authorList>
    </citation>
    <scope>NUCLEOTIDE SEQUENCE</scope>
    <source>
        <strain evidence="13">CGMCC 1.10998</strain>
    </source>
</reference>
<evidence type="ECO:0000313" key="14">
    <source>
        <dbReference type="Proteomes" id="UP000637423"/>
    </source>
</evidence>
<dbReference type="RefSeq" id="WP_188565400.1">
    <property type="nucleotide sequence ID" value="NZ_BMED01000001.1"/>
</dbReference>
<protein>
    <submittedName>
        <fullName evidence="13">Porin</fullName>
    </submittedName>
</protein>
<feature type="signal peptide" evidence="11">
    <location>
        <begin position="1"/>
        <end position="20"/>
    </location>
</feature>
<dbReference type="Pfam" id="PF13609">
    <property type="entry name" value="Porin_4"/>
    <property type="match status" value="1"/>
</dbReference>
<dbReference type="InterPro" id="IPR023614">
    <property type="entry name" value="Porin_dom_sf"/>
</dbReference>
<dbReference type="GO" id="GO:0046930">
    <property type="term" value="C:pore complex"/>
    <property type="evidence" value="ECO:0007669"/>
    <property type="project" value="UniProtKB-KW"/>
</dbReference>
<keyword evidence="5" id="KW-0812">Transmembrane</keyword>
<sequence length="350" mass="37087">MKKKLLALAIFAPACTLAQAQSNVQIYGLLDMNVEYLTNANPTKNSLLRLNSGGANTSRFGFRGTEDLGDGLKAVFQLEGGLKLDAGASDGDIFGRQANVGLEGNFGRVVAGRSFSTVYDFLLPFDPMGYAPQYSWATSAGASGNRKDGLLTGVSNMVKYQGDFNGFRLGANYAFGEAAGSTSDSAKYALALGYNVGALRLAAVYSQVNGVRNTAGVYDKTTATHLAAGYQLGDAKLNAGFRHFKKTLAAGGADQRSDTYWGGVNYKTTEAFTITGVVYYQDIKNTTAALNADPIMYVLGGKYAMSKRTDLYLVGAYAKAKGNNTVSLSRDDVGYGSSQTGVTAGIQHRF</sequence>
<evidence type="ECO:0000256" key="9">
    <source>
        <dbReference type="ARBA" id="ARBA00023136"/>
    </source>
</evidence>
<dbReference type="PRINTS" id="PR00184">
    <property type="entry name" value="NEISSPPORIN"/>
</dbReference>
<dbReference type="InterPro" id="IPR050298">
    <property type="entry name" value="Gram-neg_bact_OMP"/>
</dbReference>
<dbReference type="GO" id="GO:0006811">
    <property type="term" value="P:monoatomic ion transport"/>
    <property type="evidence" value="ECO:0007669"/>
    <property type="project" value="UniProtKB-KW"/>
</dbReference>
<keyword evidence="6 11" id="KW-0732">Signal</keyword>
<dbReference type="PANTHER" id="PTHR34501:SF9">
    <property type="entry name" value="MAJOR OUTER MEMBRANE PROTEIN P.IA"/>
    <property type="match status" value="1"/>
</dbReference>
<proteinExistence type="predicted"/>
<evidence type="ECO:0000256" key="3">
    <source>
        <dbReference type="ARBA" id="ARBA00022448"/>
    </source>
</evidence>
<evidence type="ECO:0000256" key="1">
    <source>
        <dbReference type="ARBA" id="ARBA00004571"/>
    </source>
</evidence>